<feature type="compositionally biased region" description="Basic and acidic residues" evidence="1">
    <location>
        <begin position="159"/>
        <end position="172"/>
    </location>
</feature>
<keyword evidence="3" id="KW-1185">Reference proteome</keyword>
<dbReference type="EMBL" id="KQ981864">
    <property type="protein sequence ID" value="KYN34371.1"/>
    <property type="molecule type" value="Genomic_DNA"/>
</dbReference>
<evidence type="ECO:0000313" key="3">
    <source>
        <dbReference type="Proteomes" id="UP000078541"/>
    </source>
</evidence>
<name>A0A195F1W5_9HYME</name>
<organism evidence="2 3">
    <name type="scientific">Trachymyrmex septentrionalis</name>
    <dbReference type="NCBI Taxonomy" id="34720"/>
    <lineage>
        <taxon>Eukaryota</taxon>
        <taxon>Metazoa</taxon>
        <taxon>Ecdysozoa</taxon>
        <taxon>Arthropoda</taxon>
        <taxon>Hexapoda</taxon>
        <taxon>Insecta</taxon>
        <taxon>Pterygota</taxon>
        <taxon>Neoptera</taxon>
        <taxon>Endopterygota</taxon>
        <taxon>Hymenoptera</taxon>
        <taxon>Apocrita</taxon>
        <taxon>Aculeata</taxon>
        <taxon>Formicoidea</taxon>
        <taxon>Formicidae</taxon>
        <taxon>Myrmicinae</taxon>
        <taxon>Trachymyrmex</taxon>
    </lineage>
</organism>
<proteinExistence type="predicted"/>
<evidence type="ECO:0000313" key="2">
    <source>
        <dbReference type="EMBL" id="KYN34371.1"/>
    </source>
</evidence>
<reference evidence="2 3" key="1">
    <citation type="submission" date="2016-03" db="EMBL/GenBank/DDBJ databases">
        <title>Trachymyrmex septentrionalis WGS genome.</title>
        <authorList>
            <person name="Nygaard S."/>
            <person name="Hu H."/>
            <person name="Boomsma J."/>
            <person name="Zhang G."/>
        </authorList>
    </citation>
    <scope>NUCLEOTIDE SEQUENCE [LARGE SCALE GENOMIC DNA]</scope>
    <source>
        <strain evidence="2">Tsep2-gDNA-1</strain>
        <tissue evidence="2">Whole body</tissue>
    </source>
</reference>
<gene>
    <name evidence="2" type="ORF">ALC56_11478</name>
</gene>
<accession>A0A195F1W5</accession>
<feature type="region of interest" description="Disordered" evidence="1">
    <location>
        <begin position="136"/>
        <end position="177"/>
    </location>
</feature>
<feature type="compositionally biased region" description="Polar residues" evidence="1">
    <location>
        <begin position="149"/>
        <end position="158"/>
    </location>
</feature>
<feature type="compositionally biased region" description="Basic and acidic residues" evidence="1">
    <location>
        <begin position="136"/>
        <end position="148"/>
    </location>
</feature>
<protein>
    <submittedName>
        <fullName evidence="2">Uncharacterized protein</fullName>
    </submittedName>
</protein>
<sequence>MAPASISPHSEGMRRRVLRTGVRAEKRNGHEQPVAFIVRQDISTSLSLLRLRCDVGFGTQHPHATCCNPRTYDYGKIFASNVLSRALTFRESRAASSRTAFVELSTFPESITRISETRLSNKRLLRQWNSVCARDSRETRPTHFDRSSAEGSTTTDVQSEQHREKKRERCAESHGYGATVRSRHAAAVWRQGSPFSLKQSRRMPPTLADRPIVPFSNLPASREPAFPFSFLPTRVPARPSSSPRPAADATACVRRRTAPFDGSTMDPSAVFREVEIFHPDRLLLIDKEIIKTTINELRLE</sequence>
<dbReference type="Proteomes" id="UP000078541">
    <property type="component" value="Unassembled WGS sequence"/>
</dbReference>
<evidence type="ECO:0000256" key="1">
    <source>
        <dbReference type="SAM" id="MobiDB-lite"/>
    </source>
</evidence>
<dbReference type="AlphaFoldDB" id="A0A195F1W5"/>